<gene>
    <name evidence="2" type="ORF">GCM10010102_36520</name>
</gene>
<keyword evidence="3" id="KW-1185">Reference proteome</keyword>
<dbReference type="InterPro" id="IPR054491">
    <property type="entry name" value="MGH1-like_GH"/>
</dbReference>
<dbReference type="AlphaFoldDB" id="A0A8H9L6R2"/>
<dbReference type="RefSeq" id="WP_171106850.1">
    <property type="nucleotide sequence ID" value="NZ_BMPT01000017.1"/>
</dbReference>
<feature type="domain" description="Mannosylglycerate hydrolase MGH1-like glycoside hydrolase" evidence="1">
    <location>
        <begin position="116"/>
        <end position="391"/>
    </location>
</feature>
<evidence type="ECO:0000313" key="3">
    <source>
        <dbReference type="Proteomes" id="UP000655589"/>
    </source>
</evidence>
<sequence>MTPELTAADPAVHALLAPAYSGALTNLLETNAVPYDPAVYGGSGLLDPRVGTFFRAGGGYEQPWTRDAAVNTWNAGSLLAPDVARETLWSVVTRDAGGALVVQPDDQWWDQVIWVVAAWHHHLVTGDRAFLAAAYEAASTTLAVREAAQHDAATGLFTGPSFFNDGIAGYPDPLVPEGDGASSFVLDHPAAVTQRALSTNALYHGAYASLAAMADALGDPEAAHGHRCRAASLADAVERHLWQPHRGRYGYTLPAHGPAAGVLQEHQEGAGLAFVVLLGLADPGRARALVDGAHVAPHGITDVHPRFGRYAAVGHAGRHNDVVWPVVQGFWADAAARTGHEAAFAREVEAMARLFARTGSWYEIYDAATGAVDGGYQTGHVWESQPDQTWSATAYLRAVHAGLLGLRPRLDGLGVAPLLPAGWGDVTVAGLPYRDAVLTVRLRGHGGRVLAARLDGAGLDGADVVVPADLTGPHTLDVVLGPARA</sequence>
<dbReference type="PANTHER" id="PTHR34987:SF4">
    <property type="entry name" value="ALPHA-L-RHAMNOSIDASE C-TERMINAL DOMAIN-CONTAINING PROTEIN"/>
    <property type="match status" value="1"/>
</dbReference>
<dbReference type="Proteomes" id="UP000655589">
    <property type="component" value="Unassembled WGS sequence"/>
</dbReference>
<dbReference type="SUPFAM" id="SSF48208">
    <property type="entry name" value="Six-hairpin glycosidases"/>
    <property type="match status" value="1"/>
</dbReference>
<dbReference type="Gene3D" id="2.60.420.10">
    <property type="entry name" value="Maltose phosphorylase, domain 3"/>
    <property type="match status" value="1"/>
</dbReference>
<evidence type="ECO:0000313" key="2">
    <source>
        <dbReference type="EMBL" id="GGM37612.1"/>
    </source>
</evidence>
<dbReference type="PANTHER" id="PTHR34987">
    <property type="entry name" value="C, PUTATIVE (AFU_ORTHOLOGUE AFUA_3G02880)-RELATED"/>
    <property type="match status" value="1"/>
</dbReference>
<dbReference type="InterPro" id="IPR008928">
    <property type="entry name" value="6-hairpin_glycosidase_sf"/>
</dbReference>
<dbReference type="Gene3D" id="1.50.10.10">
    <property type="match status" value="1"/>
</dbReference>
<protein>
    <recommendedName>
        <fullName evidence="1">Mannosylglycerate hydrolase MGH1-like glycoside hydrolase domain-containing protein</fullName>
    </recommendedName>
</protein>
<reference evidence="2" key="2">
    <citation type="submission" date="2020-09" db="EMBL/GenBank/DDBJ databases">
        <authorList>
            <person name="Sun Q."/>
            <person name="Ohkuma M."/>
        </authorList>
    </citation>
    <scope>NUCLEOTIDE SEQUENCE</scope>
    <source>
        <strain evidence="2">JCM 3051</strain>
    </source>
</reference>
<organism evidence="2 3">
    <name type="scientific">Promicromonospora citrea</name>
    <dbReference type="NCBI Taxonomy" id="43677"/>
    <lineage>
        <taxon>Bacteria</taxon>
        <taxon>Bacillati</taxon>
        <taxon>Actinomycetota</taxon>
        <taxon>Actinomycetes</taxon>
        <taxon>Micrococcales</taxon>
        <taxon>Promicromonosporaceae</taxon>
        <taxon>Promicromonospora</taxon>
    </lineage>
</organism>
<reference evidence="2" key="1">
    <citation type="journal article" date="2014" name="Int. J. Syst. Evol. Microbiol.">
        <title>Complete genome sequence of Corynebacterium casei LMG S-19264T (=DSM 44701T), isolated from a smear-ripened cheese.</title>
        <authorList>
            <consortium name="US DOE Joint Genome Institute (JGI-PGF)"/>
            <person name="Walter F."/>
            <person name="Albersmeier A."/>
            <person name="Kalinowski J."/>
            <person name="Ruckert C."/>
        </authorList>
    </citation>
    <scope>NUCLEOTIDE SEQUENCE</scope>
    <source>
        <strain evidence="2">JCM 3051</strain>
    </source>
</reference>
<comment type="caution">
    <text evidence="2">The sequence shown here is derived from an EMBL/GenBank/DDBJ whole genome shotgun (WGS) entry which is preliminary data.</text>
</comment>
<dbReference type="EMBL" id="BMPT01000017">
    <property type="protein sequence ID" value="GGM37612.1"/>
    <property type="molecule type" value="Genomic_DNA"/>
</dbReference>
<proteinExistence type="predicted"/>
<evidence type="ECO:0000259" key="1">
    <source>
        <dbReference type="Pfam" id="PF22422"/>
    </source>
</evidence>
<accession>A0A8H9L6R2</accession>
<dbReference type="InterPro" id="IPR012341">
    <property type="entry name" value="6hp_glycosidase-like_sf"/>
</dbReference>
<dbReference type="Pfam" id="PF22422">
    <property type="entry name" value="MGH1-like_GH"/>
    <property type="match status" value="1"/>
</dbReference>
<name>A0A8H9L6R2_9MICO</name>
<dbReference type="GO" id="GO:0005975">
    <property type="term" value="P:carbohydrate metabolic process"/>
    <property type="evidence" value="ECO:0007669"/>
    <property type="project" value="InterPro"/>
</dbReference>